<evidence type="ECO:0008006" key="3">
    <source>
        <dbReference type="Google" id="ProtNLM"/>
    </source>
</evidence>
<dbReference type="Proteomes" id="UP000250222">
    <property type="component" value="Unassembled WGS sequence"/>
</dbReference>
<proteinExistence type="predicted"/>
<dbReference type="SUPFAM" id="SSF69572">
    <property type="entry name" value="Activating enzymes of the ubiquitin-like proteins"/>
    <property type="match status" value="1"/>
</dbReference>
<gene>
    <name evidence="1" type="ORF">SAMN05216184_104203</name>
</gene>
<organism evidence="1 2">
    <name type="scientific">Georgenia satyanarayanai</name>
    <dbReference type="NCBI Taxonomy" id="860221"/>
    <lineage>
        <taxon>Bacteria</taxon>
        <taxon>Bacillati</taxon>
        <taxon>Actinomycetota</taxon>
        <taxon>Actinomycetes</taxon>
        <taxon>Micrococcales</taxon>
        <taxon>Bogoriellaceae</taxon>
        <taxon>Georgenia</taxon>
    </lineage>
</organism>
<dbReference type="EMBL" id="UETB01000004">
    <property type="protein sequence ID" value="SSA40625.1"/>
    <property type="molecule type" value="Genomic_DNA"/>
</dbReference>
<evidence type="ECO:0000313" key="2">
    <source>
        <dbReference type="Proteomes" id="UP000250222"/>
    </source>
</evidence>
<protein>
    <recommendedName>
        <fullName evidence="3">Molybdopterin or thiamine biosynthesis adenylyltransferase</fullName>
    </recommendedName>
</protein>
<accession>A0A2Y9A8U9</accession>
<dbReference type="RefSeq" id="WP_146237503.1">
    <property type="nucleotide sequence ID" value="NZ_QKLZ01000004.1"/>
</dbReference>
<keyword evidence="2" id="KW-1185">Reference proteome</keyword>
<dbReference type="OrthoDB" id="4426339at2"/>
<dbReference type="Gene3D" id="3.40.50.720">
    <property type="entry name" value="NAD(P)-binding Rossmann-like Domain"/>
    <property type="match status" value="1"/>
</dbReference>
<evidence type="ECO:0000313" key="1">
    <source>
        <dbReference type="EMBL" id="SSA40625.1"/>
    </source>
</evidence>
<dbReference type="InterPro" id="IPR035985">
    <property type="entry name" value="Ubiquitin-activating_enz"/>
</dbReference>
<sequence length="343" mass="36590">MRLRPGTQVLWRHEGSSQVHADPDLAVVLDDLTGEEQRLLDGLERETSEHAFLARGRELGVRAGRARELLARLEECGALERARDPSLDHQGLGAEIDHWSRVAQRDASAVVARRGGAVVAVLGLGRLGLLVASGLAAAGVGTLLVEDRARVRRDDVGLGGYVLHDVGKERGERGRAVLRLAYPHLRTSAPARTRPDVVVLVEQDVSDPVRLRPLVREDIVHLLVVTREVDVVVGPLVTPGAGPCGRCVELHRTAADERWPAVATQLLGTPTRGVEAGTCLLAAAVTVGQLVAHLDGRQVATAGTSLVVDARRPVPRTQQWPVHPDCGCTGLPARTGVVPAARA</sequence>
<dbReference type="GO" id="GO:0008641">
    <property type="term" value="F:ubiquitin-like modifier activating enzyme activity"/>
    <property type="evidence" value="ECO:0007669"/>
    <property type="project" value="InterPro"/>
</dbReference>
<dbReference type="AlphaFoldDB" id="A0A2Y9A8U9"/>
<reference evidence="1 2" key="1">
    <citation type="submission" date="2016-10" db="EMBL/GenBank/DDBJ databases">
        <authorList>
            <person name="Cai Z."/>
        </authorList>
    </citation>
    <scope>NUCLEOTIDE SEQUENCE [LARGE SCALE GENOMIC DNA]</scope>
    <source>
        <strain evidence="1 2">CGMCC 1.10826</strain>
    </source>
</reference>
<name>A0A2Y9A8U9_9MICO</name>